<comment type="function">
    <text evidence="8">Catalyzes the circularization of gamma-N-acetyl-alpha,gamma-diaminobutyric acid (ADABA) to ectoine (1,4,5,6-tetrahydro-2-methyl-4-pyrimidine carboxylic acid), which is an excellent osmoprotectant.</text>
</comment>
<proteinExistence type="inferred from homology"/>
<accession>A0A0K1JM65</accession>
<evidence type="ECO:0000256" key="2">
    <source>
        <dbReference type="ARBA" id="ARBA00009637"/>
    </source>
</evidence>
<keyword evidence="10" id="KW-1185">Reference proteome</keyword>
<sequence>MKVINLSDLDGTENDVEHGNWRSRRFVLAKDGVGFSFHDTTLFAGTESEFWYANHVECVYVYEGTGTLLNRDTGEEFPLSPGSMYLLDKHDKHTVKATTDIRCACVFNPPVTGREVHDENGVYPLVTEEPVSA</sequence>
<dbReference type="STRING" id="571913.VV02_20575"/>
<evidence type="ECO:0000313" key="9">
    <source>
        <dbReference type="EMBL" id="AKU17680.1"/>
    </source>
</evidence>
<comment type="pathway">
    <text evidence="1 8">Amine and polyamine biosynthesis; ectoine biosynthesis; L-ectoine from L-aspartate 4-semialdehyde: step 3/3.</text>
</comment>
<evidence type="ECO:0000256" key="6">
    <source>
        <dbReference type="ARBA" id="ARBA00033271"/>
    </source>
</evidence>
<dbReference type="SUPFAM" id="SSF51182">
    <property type="entry name" value="RmlC-like cupins"/>
    <property type="match status" value="1"/>
</dbReference>
<evidence type="ECO:0000256" key="5">
    <source>
        <dbReference type="ARBA" id="ARBA00023239"/>
    </source>
</evidence>
<evidence type="ECO:0000256" key="1">
    <source>
        <dbReference type="ARBA" id="ARBA00005181"/>
    </source>
</evidence>
<dbReference type="InterPro" id="IPR011051">
    <property type="entry name" value="RmlC_Cupin_sf"/>
</dbReference>
<dbReference type="OrthoDB" id="4406415at2"/>
<dbReference type="NCBIfam" id="NF009806">
    <property type="entry name" value="PRK13290.1"/>
    <property type="match status" value="1"/>
</dbReference>
<reference evidence="9 10" key="1">
    <citation type="submission" date="2015-03" db="EMBL/GenBank/DDBJ databases">
        <title>Luteipulveratus halotolerans sp. nov., a novel actinobacterium (Dermacoccaceae) from Sarawak, Malaysia.</title>
        <authorList>
            <person name="Juboi H."/>
            <person name="Basik A."/>
            <person name="Shamsul S.S."/>
            <person name="Arnold P."/>
            <person name="Schmitt E.K."/>
            <person name="Sanglier J.-J."/>
            <person name="Yeo T."/>
        </authorList>
    </citation>
    <scope>NUCLEOTIDE SEQUENCE [LARGE SCALE GENOMIC DNA]</scope>
    <source>
        <strain evidence="9 10">MN07-A0370</strain>
    </source>
</reference>
<comment type="similarity">
    <text evidence="2 8">Belongs to the ectoine synthase family.</text>
</comment>
<evidence type="ECO:0000256" key="7">
    <source>
        <dbReference type="ARBA" id="ARBA00048714"/>
    </source>
</evidence>
<dbReference type="Pfam" id="PF06339">
    <property type="entry name" value="Ectoine_synth"/>
    <property type="match status" value="1"/>
</dbReference>
<dbReference type="Proteomes" id="UP000066480">
    <property type="component" value="Chromosome"/>
</dbReference>
<dbReference type="KEGG" id="lmoi:VV02_20575"/>
<dbReference type="AlphaFoldDB" id="A0A0K1JM65"/>
<dbReference type="PATRIC" id="fig|571913.6.peg.4172"/>
<evidence type="ECO:0000256" key="8">
    <source>
        <dbReference type="HAMAP-Rule" id="MF_01255"/>
    </source>
</evidence>
<keyword evidence="5 8" id="KW-0456">Lyase</keyword>
<dbReference type="PANTHER" id="PTHR39289:SF1">
    <property type="entry name" value="L-ECTOINE SYNTHASE"/>
    <property type="match status" value="1"/>
</dbReference>
<protein>
    <recommendedName>
        <fullName evidence="4 8">L-ectoine synthase</fullName>
        <ecNumber evidence="3 8">4.2.1.108</ecNumber>
    </recommendedName>
    <alternativeName>
        <fullName evidence="6 8">N-acetyldiaminobutyrate dehydratase</fullName>
    </alternativeName>
</protein>
<dbReference type="InterPro" id="IPR010462">
    <property type="entry name" value="Ectoine_synth"/>
</dbReference>
<dbReference type="EC" id="4.2.1.108" evidence="3 8"/>
<dbReference type="Gene3D" id="2.60.120.10">
    <property type="entry name" value="Jelly Rolls"/>
    <property type="match status" value="1"/>
</dbReference>
<dbReference type="GO" id="GO:0033990">
    <property type="term" value="F:ectoine synthase activity"/>
    <property type="evidence" value="ECO:0007669"/>
    <property type="project" value="UniProtKB-EC"/>
</dbReference>
<dbReference type="EMBL" id="CP011112">
    <property type="protein sequence ID" value="AKU17680.1"/>
    <property type="molecule type" value="Genomic_DNA"/>
</dbReference>
<dbReference type="CDD" id="cd06978">
    <property type="entry name" value="cupin_EctC"/>
    <property type="match status" value="1"/>
</dbReference>
<dbReference type="RefSeq" id="WP_052594576.1">
    <property type="nucleotide sequence ID" value="NZ_CP011112.1"/>
</dbReference>
<dbReference type="PANTHER" id="PTHR39289">
    <property type="match status" value="1"/>
</dbReference>
<dbReference type="InterPro" id="IPR014710">
    <property type="entry name" value="RmlC-like_jellyroll"/>
</dbReference>
<dbReference type="UniPathway" id="UPA00067">
    <property type="reaction ID" value="UER00123"/>
</dbReference>
<evidence type="ECO:0000256" key="3">
    <source>
        <dbReference type="ARBA" id="ARBA00013192"/>
    </source>
</evidence>
<evidence type="ECO:0000313" key="10">
    <source>
        <dbReference type="Proteomes" id="UP000066480"/>
    </source>
</evidence>
<dbReference type="GO" id="GO:0019491">
    <property type="term" value="P:ectoine biosynthetic process"/>
    <property type="evidence" value="ECO:0007669"/>
    <property type="project" value="UniProtKB-UniRule"/>
</dbReference>
<organism evidence="9 10">
    <name type="scientific">Luteipulveratus mongoliensis</name>
    <dbReference type="NCBI Taxonomy" id="571913"/>
    <lineage>
        <taxon>Bacteria</taxon>
        <taxon>Bacillati</taxon>
        <taxon>Actinomycetota</taxon>
        <taxon>Actinomycetes</taxon>
        <taxon>Micrococcales</taxon>
        <taxon>Dermacoccaceae</taxon>
        <taxon>Luteipulveratus</taxon>
    </lineage>
</organism>
<comment type="catalytic activity">
    <reaction evidence="7 8">
        <text>(2S)-4-acetamido-2-aminobutanoate = L-ectoine + H2O</text>
        <dbReference type="Rhea" id="RHEA:17281"/>
        <dbReference type="ChEBI" id="CHEBI:15377"/>
        <dbReference type="ChEBI" id="CHEBI:58515"/>
        <dbReference type="ChEBI" id="CHEBI:58929"/>
        <dbReference type="EC" id="4.2.1.108"/>
    </reaction>
</comment>
<dbReference type="HAMAP" id="MF_01255">
    <property type="entry name" value="Ectoine_synth"/>
    <property type="match status" value="1"/>
</dbReference>
<gene>
    <name evidence="8 9" type="primary">ectC</name>
    <name evidence="9" type="ORF">VV02_20575</name>
</gene>
<name>A0A0K1JM65_9MICO</name>
<evidence type="ECO:0000256" key="4">
    <source>
        <dbReference type="ARBA" id="ARBA00019707"/>
    </source>
</evidence>